<organism evidence="1 2">
    <name type="scientific">Armillaria gallica</name>
    <name type="common">Bulbous honey fungus</name>
    <name type="synonym">Armillaria bulbosa</name>
    <dbReference type="NCBI Taxonomy" id="47427"/>
    <lineage>
        <taxon>Eukaryota</taxon>
        <taxon>Fungi</taxon>
        <taxon>Dikarya</taxon>
        <taxon>Basidiomycota</taxon>
        <taxon>Agaricomycotina</taxon>
        <taxon>Agaricomycetes</taxon>
        <taxon>Agaricomycetidae</taxon>
        <taxon>Agaricales</taxon>
        <taxon>Marasmiineae</taxon>
        <taxon>Physalacriaceae</taxon>
        <taxon>Armillaria</taxon>
    </lineage>
</organism>
<evidence type="ECO:0000313" key="1">
    <source>
        <dbReference type="EMBL" id="PBK85278.1"/>
    </source>
</evidence>
<dbReference type="Proteomes" id="UP000217790">
    <property type="component" value="Unassembled WGS sequence"/>
</dbReference>
<accession>A0A2H3D3C3</accession>
<gene>
    <name evidence="1" type="ORF">ARMGADRAFT_1036564</name>
</gene>
<name>A0A2H3D3C3_ARMGA</name>
<evidence type="ECO:0000313" key="2">
    <source>
        <dbReference type="Proteomes" id="UP000217790"/>
    </source>
</evidence>
<dbReference type="EMBL" id="KZ293692">
    <property type="protein sequence ID" value="PBK85278.1"/>
    <property type="molecule type" value="Genomic_DNA"/>
</dbReference>
<sequence length="152" mass="16888">MTHVPPPWMMGGMKREAVESKVLMVTMHRRAMITSTQPGGQMTDSEIEVDGGLMETLNLILNFGGSNTLADFDPVLALRSSTANPASNPARFLDVFSVSFTFGFGFGVLVQKSYVFRVENQLSGFGYQIPKAKSSLKGKKDFTWYFRNKPHI</sequence>
<dbReference type="InParanoid" id="A0A2H3D3C3"/>
<reference evidence="2" key="1">
    <citation type="journal article" date="2017" name="Nat. Ecol. Evol.">
        <title>Genome expansion and lineage-specific genetic innovations in the forest pathogenic fungi Armillaria.</title>
        <authorList>
            <person name="Sipos G."/>
            <person name="Prasanna A.N."/>
            <person name="Walter M.C."/>
            <person name="O'Connor E."/>
            <person name="Balint B."/>
            <person name="Krizsan K."/>
            <person name="Kiss B."/>
            <person name="Hess J."/>
            <person name="Varga T."/>
            <person name="Slot J."/>
            <person name="Riley R."/>
            <person name="Boka B."/>
            <person name="Rigling D."/>
            <person name="Barry K."/>
            <person name="Lee J."/>
            <person name="Mihaltcheva S."/>
            <person name="LaButti K."/>
            <person name="Lipzen A."/>
            <person name="Waldron R."/>
            <person name="Moloney N.M."/>
            <person name="Sperisen C."/>
            <person name="Kredics L."/>
            <person name="Vagvoelgyi C."/>
            <person name="Patrignani A."/>
            <person name="Fitzpatrick D."/>
            <person name="Nagy I."/>
            <person name="Doyle S."/>
            <person name="Anderson J.B."/>
            <person name="Grigoriev I.V."/>
            <person name="Gueldener U."/>
            <person name="Muensterkoetter M."/>
            <person name="Nagy L.G."/>
        </authorList>
    </citation>
    <scope>NUCLEOTIDE SEQUENCE [LARGE SCALE GENOMIC DNA]</scope>
    <source>
        <strain evidence="2">Ar21-2</strain>
    </source>
</reference>
<keyword evidence="2" id="KW-1185">Reference proteome</keyword>
<dbReference type="AlphaFoldDB" id="A0A2H3D3C3"/>
<proteinExistence type="predicted"/>
<protein>
    <submittedName>
        <fullName evidence="1">Uncharacterized protein</fullName>
    </submittedName>
</protein>